<sequence>MKRTGDPHSSRSPYSNPPTPSSISRLGFRGTGGSKRSRRMFRTSFLVRSLSLFRNMYSAVMAVYFVESNLCWHDRLRICCESGPRNFYVLCVSVLLSGLGYTPRSDSAPMTFSIKMSRNFSWTSYRFIPLLI</sequence>
<keyword evidence="2" id="KW-0812">Transmembrane</keyword>
<accession>A0A9P5YBQ4</accession>
<reference evidence="3" key="1">
    <citation type="submission" date="2020-11" db="EMBL/GenBank/DDBJ databases">
        <authorList>
            <consortium name="DOE Joint Genome Institute"/>
            <person name="Ahrendt S."/>
            <person name="Riley R."/>
            <person name="Andreopoulos W."/>
            <person name="Labutti K."/>
            <person name="Pangilinan J."/>
            <person name="Ruiz-Duenas F.J."/>
            <person name="Barrasa J.M."/>
            <person name="Sanchez-Garcia M."/>
            <person name="Camarero S."/>
            <person name="Miyauchi S."/>
            <person name="Serrano A."/>
            <person name="Linde D."/>
            <person name="Babiker R."/>
            <person name="Drula E."/>
            <person name="Ayuso-Fernandez I."/>
            <person name="Pacheco R."/>
            <person name="Padilla G."/>
            <person name="Ferreira P."/>
            <person name="Barriuso J."/>
            <person name="Kellner H."/>
            <person name="Castanera R."/>
            <person name="Alfaro M."/>
            <person name="Ramirez L."/>
            <person name="Pisabarro A.G."/>
            <person name="Kuo A."/>
            <person name="Tritt A."/>
            <person name="Lipzen A."/>
            <person name="He G."/>
            <person name="Yan M."/>
            <person name="Ng V."/>
            <person name="Cullen D."/>
            <person name="Martin F."/>
            <person name="Rosso M.-N."/>
            <person name="Henrissat B."/>
            <person name="Hibbett D."/>
            <person name="Martinez A.T."/>
            <person name="Grigoriev I.V."/>
        </authorList>
    </citation>
    <scope>NUCLEOTIDE SEQUENCE</scope>
    <source>
        <strain evidence="3">CBS 247.69</strain>
    </source>
</reference>
<dbReference type="EMBL" id="MU150245">
    <property type="protein sequence ID" value="KAF9465765.1"/>
    <property type="molecule type" value="Genomic_DNA"/>
</dbReference>
<organism evidence="3 4">
    <name type="scientific">Collybia nuda</name>
    <dbReference type="NCBI Taxonomy" id="64659"/>
    <lineage>
        <taxon>Eukaryota</taxon>
        <taxon>Fungi</taxon>
        <taxon>Dikarya</taxon>
        <taxon>Basidiomycota</taxon>
        <taxon>Agaricomycotina</taxon>
        <taxon>Agaricomycetes</taxon>
        <taxon>Agaricomycetidae</taxon>
        <taxon>Agaricales</taxon>
        <taxon>Tricholomatineae</taxon>
        <taxon>Clitocybaceae</taxon>
        <taxon>Collybia</taxon>
    </lineage>
</organism>
<gene>
    <name evidence="3" type="ORF">BDZ94DRAFT_1253099</name>
</gene>
<keyword evidence="4" id="KW-1185">Reference proteome</keyword>
<feature type="transmembrane region" description="Helical" evidence="2">
    <location>
        <begin position="45"/>
        <end position="66"/>
    </location>
</feature>
<dbReference type="Proteomes" id="UP000807353">
    <property type="component" value="Unassembled WGS sequence"/>
</dbReference>
<evidence type="ECO:0000313" key="3">
    <source>
        <dbReference type="EMBL" id="KAF9465765.1"/>
    </source>
</evidence>
<keyword evidence="2" id="KW-0472">Membrane</keyword>
<keyword evidence="2" id="KW-1133">Transmembrane helix</keyword>
<comment type="caution">
    <text evidence="3">The sequence shown here is derived from an EMBL/GenBank/DDBJ whole genome shotgun (WGS) entry which is preliminary data.</text>
</comment>
<name>A0A9P5YBQ4_9AGAR</name>
<protein>
    <submittedName>
        <fullName evidence="3">Uncharacterized protein</fullName>
    </submittedName>
</protein>
<proteinExistence type="predicted"/>
<dbReference type="AlphaFoldDB" id="A0A9P5YBQ4"/>
<evidence type="ECO:0000256" key="2">
    <source>
        <dbReference type="SAM" id="Phobius"/>
    </source>
</evidence>
<feature type="region of interest" description="Disordered" evidence="1">
    <location>
        <begin position="1"/>
        <end position="37"/>
    </location>
</feature>
<evidence type="ECO:0000313" key="4">
    <source>
        <dbReference type="Proteomes" id="UP000807353"/>
    </source>
</evidence>
<evidence type="ECO:0000256" key="1">
    <source>
        <dbReference type="SAM" id="MobiDB-lite"/>
    </source>
</evidence>